<name>A0A8J3JA54_9ACTN</name>
<gene>
    <name evidence="1" type="ORF">Aru02nite_31270</name>
</gene>
<organism evidence="1 2">
    <name type="scientific">Actinocatenispora rupis</name>
    <dbReference type="NCBI Taxonomy" id="519421"/>
    <lineage>
        <taxon>Bacteria</taxon>
        <taxon>Bacillati</taxon>
        <taxon>Actinomycetota</taxon>
        <taxon>Actinomycetes</taxon>
        <taxon>Micromonosporales</taxon>
        <taxon>Micromonosporaceae</taxon>
        <taxon>Actinocatenispora</taxon>
    </lineage>
</organism>
<dbReference type="AlphaFoldDB" id="A0A8J3JA54"/>
<dbReference type="RefSeq" id="WP_203658219.1">
    <property type="nucleotide sequence ID" value="NZ_BAAAZM010000009.1"/>
</dbReference>
<comment type="caution">
    <text evidence="1">The sequence shown here is derived from an EMBL/GenBank/DDBJ whole genome shotgun (WGS) entry which is preliminary data.</text>
</comment>
<dbReference type="EMBL" id="BOMB01000017">
    <property type="protein sequence ID" value="GID12238.1"/>
    <property type="molecule type" value="Genomic_DNA"/>
</dbReference>
<accession>A0A8J3JA54</accession>
<evidence type="ECO:0000313" key="2">
    <source>
        <dbReference type="Proteomes" id="UP000612808"/>
    </source>
</evidence>
<proteinExistence type="predicted"/>
<keyword evidence="2" id="KW-1185">Reference proteome</keyword>
<protein>
    <submittedName>
        <fullName evidence="1">Uncharacterized protein</fullName>
    </submittedName>
</protein>
<dbReference type="Proteomes" id="UP000612808">
    <property type="component" value="Unassembled WGS sequence"/>
</dbReference>
<reference evidence="1" key="1">
    <citation type="submission" date="2021-01" db="EMBL/GenBank/DDBJ databases">
        <title>Whole genome shotgun sequence of Actinocatenispora rupis NBRC 107355.</title>
        <authorList>
            <person name="Komaki H."/>
            <person name="Tamura T."/>
        </authorList>
    </citation>
    <scope>NUCLEOTIDE SEQUENCE</scope>
    <source>
        <strain evidence="1">NBRC 107355</strain>
    </source>
</reference>
<evidence type="ECO:0000313" key="1">
    <source>
        <dbReference type="EMBL" id="GID12238.1"/>
    </source>
</evidence>
<sequence>MDLPWYEFEVFTPRIMNRASAHTVSLDLVARGDAIPLEPQDGDLARFCAAACGIRADVRGWRLREFVSPYYSGNPFAESWASRVQRIWTLDVTLDGPAALRTVELRGSLPRTFGLPDSVQVGTDMTPYQELPVLALADSADHRSCRAAAAALPERTGIEIVEYAGHSQLRVDVSTWTMPTLDALDEFIEVCDPHGLTMSWIDRVGKD</sequence>